<dbReference type="InterPro" id="IPR050078">
    <property type="entry name" value="Ribosomal_L11_MeTrfase_PrmA"/>
</dbReference>
<dbReference type="PANTHER" id="PTHR43648:SF1">
    <property type="entry name" value="ELECTRON TRANSFER FLAVOPROTEIN BETA SUBUNIT LYSINE METHYLTRANSFERASE"/>
    <property type="match status" value="1"/>
</dbReference>
<dbReference type="CDD" id="cd02440">
    <property type="entry name" value="AdoMet_MTases"/>
    <property type="match status" value="1"/>
</dbReference>
<keyword evidence="1 3" id="KW-0489">Methyltransferase</keyword>
<organism evidence="3">
    <name type="scientific">uncultured Desulfobacterium sp</name>
    <dbReference type="NCBI Taxonomy" id="201089"/>
    <lineage>
        <taxon>Bacteria</taxon>
        <taxon>Pseudomonadati</taxon>
        <taxon>Thermodesulfobacteriota</taxon>
        <taxon>Desulfobacteria</taxon>
        <taxon>Desulfobacterales</taxon>
        <taxon>Desulfobacteriaceae</taxon>
        <taxon>Desulfobacterium</taxon>
        <taxon>environmental samples</taxon>
    </lineage>
</organism>
<gene>
    <name evidence="3" type="primary">prmA</name>
    <name evidence="3" type="ORF">PITCH_A1280057</name>
</gene>
<dbReference type="GO" id="GO:0005840">
    <property type="term" value="C:ribosome"/>
    <property type="evidence" value="ECO:0007669"/>
    <property type="project" value="UniProtKB-KW"/>
</dbReference>
<dbReference type="InterPro" id="IPR029063">
    <property type="entry name" value="SAM-dependent_MTases_sf"/>
</dbReference>
<protein>
    <submittedName>
        <fullName evidence="3">Ribosomal protein L11 methyltransferase</fullName>
        <ecNumber evidence="3">2.1.1.-</ecNumber>
    </submittedName>
</protein>
<dbReference type="AlphaFoldDB" id="A0A445MSE7"/>
<reference evidence="3" key="1">
    <citation type="submission" date="2018-01" db="EMBL/GenBank/DDBJ databases">
        <authorList>
            <person name="Regsiter A."/>
            <person name="William W."/>
        </authorList>
    </citation>
    <scope>NUCLEOTIDE SEQUENCE</scope>
    <source>
        <strain evidence="3">TRIP AH-1</strain>
    </source>
</reference>
<proteinExistence type="predicted"/>
<evidence type="ECO:0000256" key="1">
    <source>
        <dbReference type="ARBA" id="ARBA00022603"/>
    </source>
</evidence>
<keyword evidence="3" id="KW-0687">Ribonucleoprotein</keyword>
<keyword evidence="3" id="KW-0689">Ribosomal protein</keyword>
<dbReference type="PANTHER" id="PTHR43648">
    <property type="entry name" value="ELECTRON TRANSFER FLAVOPROTEIN BETA SUBUNIT LYSINE METHYLTRANSFERASE"/>
    <property type="match status" value="1"/>
</dbReference>
<dbReference type="EC" id="2.1.1.-" evidence="3"/>
<name>A0A445MSE7_9BACT</name>
<dbReference type="GO" id="GO:0032259">
    <property type="term" value="P:methylation"/>
    <property type="evidence" value="ECO:0007669"/>
    <property type="project" value="UniProtKB-KW"/>
</dbReference>
<accession>A0A445MSE7</accession>
<sequence>MKTGEVPYKDLYIYLLSGVVTEWEEQDLGDEFVGNWVEDDCSFLFFGRSAGDDVARLINTRPDLELIETHHFTYDQWQGGGFSGLKVAGFVIAPPWQTHDPDEQGVRIVLDPGVVFGNGLHPTTGDCLRAIALANETQPLIRLLDLGTGTGILALAAALSGAQSVLAVDINPLCVRTAIRNVNLNGLGNIIEVVKGRAEDFGDDLADMVVANIHHEVIKRLVEDGGFRNARRLIISGLLRSQFFEVRAQIEKDRFKVLRQWDYEMTWFTLLAQRKGNNRK</sequence>
<evidence type="ECO:0000256" key="2">
    <source>
        <dbReference type="ARBA" id="ARBA00022679"/>
    </source>
</evidence>
<dbReference type="Gene3D" id="3.40.50.150">
    <property type="entry name" value="Vaccinia Virus protein VP39"/>
    <property type="match status" value="1"/>
</dbReference>
<keyword evidence="2 3" id="KW-0808">Transferase</keyword>
<dbReference type="Pfam" id="PF06325">
    <property type="entry name" value="PrmA"/>
    <property type="match status" value="1"/>
</dbReference>
<evidence type="ECO:0000313" key="3">
    <source>
        <dbReference type="EMBL" id="SPD72311.1"/>
    </source>
</evidence>
<dbReference type="EMBL" id="OJIN01000033">
    <property type="protein sequence ID" value="SPD72311.1"/>
    <property type="molecule type" value="Genomic_DNA"/>
</dbReference>
<dbReference type="GO" id="GO:0008276">
    <property type="term" value="F:protein methyltransferase activity"/>
    <property type="evidence" value="ECO:0007669"/>
    <property type="project" value="TreeGrafter"/>
</dbReference>
<dbReference type="SUPFAM" id="SSF53335">
    <property type="entry name" value="S-adenosyl-L-methionine-dependent methyltransferases"/>
    <property type="match status" value="1"/>
</dbReference>